<feature type="chain" id="PRO_5003256453" description="Signal peptide-domain containing protein" evidence="1">
    <location>
        <begin position="29"/>
        <end position="170"/>
    </location>
</feature>
<dbReference type="RefSeq" id="WP_013628624.1">
    <property type="nucleotide sequence ID" value="NC_015174.1"/>
</dbReference>
<protein>
    <recommendedName>
        <fullName evidence="4">Signal peptide-domain containing protein</fullName>
    </recommendedName>
</protein>
<evidence type="ECO:0008006" key="4">
    <source>
        <dbReference type="Google" id="ProtNLM"/>
    </source>
</evidence>
<name>F0SLX5_RUBBR</name>
<accession>F0SLX5</accession>
<evidence type="ECO:0000313" key="2">
    <source>
        <dbReference type="EMBL" id="ADY59900.1"/>
    </source>
</evidence>
<keyword evidence="3" id="KW-1185">Reference proteome</keyword>
<gene>
    <name evidence="2" type="ordered locus">Plabr_2298</name>
</gene>
<dbReference type="AlphaFoldDB" id="F0SLX5"/>
<evidence type="ECO:0000313" key="3">
    <source>
        <dbReference type="Proteomes" id="UP000006860"/>
    </source>
</evidence>
<dbReference type="EMBL" id="CP002546">
    <property type="protein sequence ID" value="ADY59900.1"/>
    <property type="molecule type" value="Genomic_DNA"/>
</dbReference>
<dbReference type="KEGG" id="pbs:Plabr_2298"/>
<proteinExistence type="predicted"/>
<keyword evidence="1" id="KW-0732">Signal</keyword>
<sequence length="170" mass="18874">MRLKSALQRMQLPGVCLAVLLIASPAMAVDPEAKSDQKQQKPTAKLTEAEAAFAEQLHNSVLVGHFTVVGNDSQGGKPERYEIQRISKVNDSMWMFQTRIKYGSVDTVMPLVLPVEWAGDTPVVSLTDFTIPGMGTFSCRVLFHKERYAGTWQHGEKGGHMWGLIEKSKE</sequence>
<organism evidence="2 3">
    <name type="scientific">Rubinisphaera brasiliensis (strain ATCC 49424 / DSM 5305 / JCM 21570 / IAM 15109 / NBRC 103401 / IFAM 1448)</name>
    <name type="common">Planctomyces brasiliensis</name>
    <dbReference type="NCBI Taxonomy" id="756272"/>
    <lineage>
        <taxon>Bacteria</taxon>
        <taxon>Pseudomonadati</taxon>
        <taxon>Planctomycetota</taxon>
        <taxon>Planctomycetia</taxon>
        <taxon>Planctomycetales</taxon>
        <taxon>Planctomycetaceae</taxon>
        <taxon>Rubinisphaera</taxon>
    </lineage>
</organism>
<reference evidence="3" key="1">
    <citation type="submission" date="2011-02" db="EMBL/GenBank/DDBJ databases">
        <title>The complete genome of Planctomyces brasiliensis DSM 5305.</title>
        <authorList>
            <person name="Lucas S."/>
            <person name="Copeland A."/>
            <person name="Lapidus A."/>
            <person name="Bruce D."/>
            <person name="Goodwin L."/>
            <person name="Pitluck S."/>
            <person name="Kyrpides N."/>
            <person name="Mavromatis K."/>
            <person name="Pagani I."/>
            <person name="Ivanova N."/>
            <person name="Ovchinnikova G."/>
            <person name="Lu M."/>
            <person name="Detter J.C."/>
            <person name="Han C."/>
            <person name="Land M."/>
            <person name="Hauser L."/>
            <person name="Markowitz V."/>
            <person name="Cheng J.-F."/>
            <person name="Hugenholtz P."/>
            <person name="Woyke T."/>
            <person name="Wu D."/>
            <person name="Tindall B."/>
            <person name="Pomrenke H.G."/>
            <person name="Brambilla E."/>
            <person name="Klenk H.-P."/>
            <person name="Eisen J.A."/>
        </authorList>
    </citation>
    <scope>NUCLEOTIDE SEQUENCE [LARGE SCALE GENOMIC DNA]</scope>
    <source>
        <strain evidence="3">ATCC 49424 / DSM 5305 / JCM 21570 / NBRC 103401 / IFAM 1448</strain>
    </source>
</reference>
<dbReference type="HOGENOM" id="CLU_132632_0_0_0"/>
<dbReference type="eggNOG" id="ENOG5032WIX">
    <property type="taxonomic scope" value="Bacteria"/>
</dbReference>
<evidence type="ECO:0000256" key="1">
    <source>
        <dbReference type="SAM" id="SignalP"/>
    </source>
</evidence>
<dbReference type="Proteomes" id="UP000006860">
    <property type="component" value="Chromosome"/>
</dbReference>
<feature type="signal peptide" evidence="1">
    <location>
        <begin position="1"/>
        <end position="28"/>
    </location>
</feature>